<keyword evidence="4" id="KW-0472">Membrane</keyword>
<dbReference type="InterPro" id="IPR036322">
    <property type="entry name" value="WD40_repeat_dom_sf"/>
</dbReference>
<evidence type="ECO:0000256" key="2">
    <source>
        <dbReference type="ARBA" id="ARBA00015856"/>
    </source>
</evidence>
<evidence type="ECO:0000259" key="5">
    <source>
        <dbReference type="Pfam" id="PF07819"/>
    </source>
</evidence>
<keyword evidence="4" id="KW-0256">Endoplasmic reticulum</keyword>
<dbReference type="Proteomes" id="UP001444661">
    <property type="component" value="Unassembled WGS sequence"/>
</dbReference>
<feature type="domain" description="GPI inositol-deacylase winged helix" evidence="6">
    <location>
        <begin position="629"/>
        <end position="699"/>
    </location>
</feature>
<dbReference type="EC" id="3.1.-.-" evidence="4"/>
<dbReference type="SUPFAM" id="SSF50978">
    <property type="entry name" value="WD40 repeat-like"/>
    <property type="match status" value="1"/>
</dbReference>
<evidence type="ECO:0000256" key="3">
    <source>
        <dbReference type="ARBA" id="ARBA00022737"/>
    </source>
</evidence>
<dbReference type="InterPro" id="IPR027417">
    <property type="entry name" value="P-loop_NTPase"/>
</dbReference>
<sequence length="1279" mass="143429">MTGETPPPRPGISPARSRTSSLYFIQSRLRRLSSLSPPKTPTSGIDAKGPIGLNLLHEPSEPRIDIIFIHGLGGGSKKTWSYSPEPAMFWPQEWLPNETGFKHVRLHSYGYNSDWASRRESRLTVHDFGQALLADLHNSPSLRKSGDTPIILVAHSMGGLVAKKAYLIATRDPTYRAIADRIHTIFFLGTPHRGADSAQMAKLLISSVPMGSKAFVDDLLPGSGTLDMSICLTTQINDEFRHVCDSLRLWSFFESMPTDFGVKNSFVVDKDSAILGNPIDPNYLTLIRSFAATIGNIEADGNFQMRECYKSQMKAISSLIGLDQRQEADLLVINEKQHHGSCEWLTTDATFQDWLTGDTTSIFTNPFSAEEVEPTPRLFWLNGRPGTGKSVASGHVIKYMEACNLDCSFYFFKHNDKARSNLPSLLRSLIFQMAQQTLEARHLLEAMISDEETINMDDYHAVWTKLFINRLFRLDALRPQYWVIDAMDECVTKDLAPMLSLFCNLDPKVPVRIMFTSRPGGQIERILNKQHARFSEVHTGNKGSLADIELFIKARCPQSNDTSSYQDLITRILSKSNGIFLWASLTVNRLEETYSVEDMQEVLGQIPSEMNEFYRRIIASVAESPSYEIVKCILKWAVCSPTMLTFSEVQEAVRLDVGRTLTTTPSQLEAMCGHLVSVDQESRVFVAHQTLSTFLTHERTEFWIDRPLAHAQVADICLGILCAKELTPPRTKRLDHHKAPDTPLFNYARANFAFHLLHCSASVETSLQLLCKFILTNSPSWIEKTAARGDLSTLRQTALRLKVYLSRLAKYHSPLSPEVQTIEGWISDLTHIIAAFGHNLLISPSSIHFLIPYLCPNRSLTRKTFIKSSKKLRITGPTKDDWDDRLTCYMFPETASAIVCCDKFIAIGIAGRVHVYNNSTFNLVATMNHGKKVRLLAFDQMSSVLASCSARKLTLWKASRAPEKTWTSIWSRSINFTASSMTFSADAKQLIISDAQGCMLSWHQASDGEQVNISTLRSLPDSESSDDGDFGSMRWIPSEKIRLDPSEKLAAVSYRNASVAIWDIDLPEKLGDFEREGFEDVYSTPQALDMIFNPILEVELLAISYKDGDLITCNPWNLDQVGQYHLQSSLSVLSATSDGRILAGGDEDGAVYLFLFETLQPVYRIERPETQMRIQDLVFSADNLRFLDIRGQCCNVWEPFLLVPKEGSDDSSSEPFSEALTLREPSGTSAYNFQWGESVTSLVNTANGEYLFAGRQDGAIDICEVSTGNTLDQLRIHDH</sequence>
<organism evidence="8 9">
    <name type="scientific">Apiospora rasikravindrae</name>
    <dbReference type="NCBI Taxonomy" id="990691"/>
    <lineage>
        <taxon>Eukaryota</taxon>
        <taxon>Fungi</taxon>
        <taxon>Dikarya</taxon>
        <taxon>Ascomycota</taxon>
        <taxon>Pezizomycotina</taxon>
        <taxon>Sordariomycetes</taxon>
        <taxon>Xylariomycetidae</taxon>
        <taxon>Amphisphaeriales</taxon>
        <taxon>Apiosporaceae</taxon>
        <taxon>Apiospora</taxon>
    </lineage>
</organism>
<comment type="subcellular location">
    <subcellularLocation>
        <location evidence="4">Endoplasmic reticulum membrane</location>
    </subcellularLocation>
</comment>
<protein>
    <recommendedName>
        <fullName evidence="2 4">GPI inositol-deacylase</fullName>
        <ecNumber evidence="4">3.1.-.-</ecNumber>
    </recommendedName>
</protein>
<name>A0ABR1RP89_9PEZI</name>
<dbReference type="EMBL" id="JAQQWK010000014">
    <property type="protein sequence ID" value="KAK8016750.1"/>
    <property type="molecule type" value="Genomic_DNA"/>
</dbReference>
<keyword evidence="3" id="KW-0677">Repeat</keyword>
<feature type="domain" description="Nephrocystin 3-like N-terminal" evidence="7">
    <location>
        <begin position="340"/>
        <end position="518"/>
    </location>
</feature>
<dbReference type="PANTHER" id="PTHR10039">
    <property type="entry name" value="AMELOGENIN"/>
    <property type="match status" value="1"/>
</dbReference>
<dbReference type="Pfam" id="PF24883">
    <property type="entry name" value="NPHP3_N"/>
    <property type="match status" value="1"/>
</dbReference>
<accession>A0ABR1RP89</accession>
<evidence type="ECO:0000256" key="1">
    <source>
        <dbReference type="ARBA" id="ARBA00003496"/>
    </source>
</evidence>
<evidence type="ECO:0000259" key="6">
    <source>
        <dbReference type="Pfam" id="PF22939"/>
    </source>
</evidence>
<dbReference type="InterPro" id="IPR054471">
    <property type="entry name" value="GPIID_WHD"/>
</dbReference>
<keyword evidence="4" id="KW-0813">Transport</keyword>
<keyword evidence="4" id="KW-0378">Hydrolase</keyword>
<keyword evidence="9" id="KW-1185">Reference proteome</keyword>
<comment type="function">
    <text evidence="1 4">Involved in inositol deacylation of GPI-anchored proteins which plays important roles in the quality control and ER-associated degradation of GPI-anchored proteins.</text>
</comment>
<dbReference type="InterPro" id="IPR012908">
    <property type="entry name" value="PGAP1-ab_dom-like"/>
</dbReference>
<dbReference type="SUPFAM" id="SSF53474">
    <property type="entry name" value="alpha/beta-Hydrolases"/>
    <property type="match status" value="1"/>
</dbReference>
<keyword evidence="4" id="KW-0653">Protein transport</keyword>
<proteinExistence type="inferred from homology"/>
<dbReference type="InterPro" id="IPR056884">
    <property type="entry name" value="NPHP3-like_N"/>
</dbReference>
<evidence type="ECO:0000256" key="4">
    <source>
        <dbReference type="RuleBase" id="RU365011"/>
    </source>
</evidence>
<evidence type="ECO:0000313" key="8">
    <source>
        <dbReference type="EMBL" id="KAK8016750.1"/>
    </source>
</evidence>
<dbReference type="Gene3D" id="2.130.10.10">
    <property type="entry name" value="YVTN repeat-like/Quinoprotein amine dehydrogenase"/>
    <property type="match status" value="2"/>
</dbReference>
<dbReference type="SUPFAM" id="SSF52540">
    <property type="entry name" value="P-loop containing nucleoside triphosphate hydrolases"/>
    <property type="match status" value="1"/>
</dbReference>
<reference evidence="8 9" key="1">
    <citation type="submission" date="2023-01" db="EMBL/GenBank/DDBJ databases">
        <title>Analysis of 21 Apiospora genomes using comparative genomics revels a genus with tremendous synthesis potential of carbohydrate active enzymes and secondary metabolites.</title>
        <authorList>
            <person name="Sorensen T."/>
        </authorList>
    </citation>
    <scope>NUCLEOTIDE SEQUENCE [LARGE SCALE GENOMIC DNA]</scope>
    <source>
        <strain evidence="8 9">CBS 33761</strain>
    </source>
</reference>
<dbReference type="Pfam" id="PF22939">
    <property type="entry name" value="WHD_GPIID"/>
    <property type="match status" value="1"/>
</dbReference>
<comment type="similarity">
    <text evidence="4">Belongs to the GPI inositol-deacylase family.</text>
</comment>
<gene>
    <name evidence="8" type="ORF">PG993_014939</name>
</gene>
<evidence type="ECO:0000313" key="9">
    <source>
        <dbReference type="Proteomes" id="UP001444661"/>
    </source>
</evidence>
<feature type="domain" description="GPI inositol-deacylase PGAP1-like alpha/beta" evidence="5">
    <location>
        <begin position="65"/>
        <end position="195"/>
    </location>
</feature>
<comment type="caution">
    <text evidence="8">The sequence shown here is derived from an EMBL/GenBank/DDBJ whole genome shotgun (WGS) entry which is preliminary data.</text>
</comment>
<dbReference type="Gene3D" id="3.40.50.300">
    <property type="entry name" value="P-loop containing nucleotide triphosphate hydrolases"/>
    <property type="match status" value="1"/>
</dbReference>
<dbReference type="Pfam" id="PF07819">
    <property type="entry name" value="PGAP1"/>
    <property type="match status" value="1"/>
</dbReference>
<evidence type="ECO:0000259" key="7">
    <source>
        <dbReference type="Pfam" id="PF24883"/>
    </source>
</evidence>
<dbReference type="Gene3D" id="3.40.50.1820">
    <property type="entry name" value="alpha/beta hydrolase"/>
    <property type="match status" value="1"/>
</dbReference>
<dbReference type="InterPro" id="IPR015943">
    <property type="entry name" value="WD40/YVTN_repeat-like_dom_sf"/>
</dbReference>
<dbReference type="PANTHER" id="PTHR10039:SF16">
    <property type="entry name" value="GPI INOSITOL-DEACYLASE"/>
    <property type="match status" value="1"/>
</dbReference>
<dbReference type="InterPro" id="IPR029058">
    <property type="entry name" value="AB_hydrolase_fold"/>
</dbReference>